<comment type="caution">
    <text evidence="2">The sequence shown here is derived from an EMBL/GenBank/DDBJ whole genome shotgun (WGS) entry which is preliminary data.</text>
</comment>
<reference evidence="2 3" key="1">
    <citation type="journal article" date="2023" name="G3 (Bethesda)">
        <title>A chromosome-length genome assembly and annotation of blackberry (Rubus argutus, cv. 'Hillquist').</title>
        <authorList>
            <person name="Bruna T."/>
            <person name="Aryal R."/>
            <person name="Dudchenko O."/>
            <person name="Sargent D.J."/>
            <person name="Mead D."/>
            <person name="Buti M."/>
            <person name="Cavallini A."/>
            <person name="Hytonen T."/>
            <person name="Andres J."/>
            <person name="Pham M."/>
            <person name="Weisz D."/>
            <person name="Mascagni F."/>
            <person name="Usai G."/>
            <person name="Natali L."/>
            <person name="Bassil N."/>
            <person name="Fernandez G.E."/>
            <person name="Lomsadze A."/>
            <person name="Armour M."/>
            <person name="Olukolu B."/>
            <person name="Poorten T."/>
            <person name="Britton C."/>
            <person name="Davik J."/>
            <person name="Ashrafi H."/>
            <person name="Aiden E.L."/>
            <person name="Borodovsky M."/>
            <person name="Worthington M."/>
        </authorList>
    </citation>
    <scope>NUCLEOTIDE SEQUENCE [LARGE SCALE GENOMIC DNA]</scope>
    <source>
        <strain evidence="2">PI 553951</strain>
    </source>
</reference>
<accession>A0AAW1VYC3</accession>
<proteinExistence type="predicted"/>
<name>A0AAW1VYC3_RUBAR</name>
<dbReference type="AlphaFoldDB" id="A0AAW1VYC3"/>
<evidence type="ECO:0000313" key="3">
    <source>
        <dbReference type="Proteomes" id="UP001457282"/>
    </source>
</evidence>
<protein>
    <submittedName>
        <fullName evidence="2">Uncharacterized protein</fullName>
    </submittedName>
</protein>
<keyword evidence="3" id="KW-1185">Reference proteome</keyword>
<dbReference type="Proteomes" id="UP001457282">
    <property type="component" value="Unassembled WGS sequence"/>
</dbReference>
<organism evidence="2 3">
    <name type="scientific">Rubus argutus</name>
    <name type="common">Southern blackberry</name>
    <dbReference type="NCBI Taxonomy" id="59490"/>
    <lineage>
        <taxon>Eukaryota</taxon>
        <taxon>Viridiplantae</taxon>
        <taxon>Streptophyta</taxon>
        <taxon>Embryophyta</taxon>
        <taxon>Tracheophyta</taxon>
        <taxon>Spermatophyta</taxon>
        <taxon>Magnoliopsida</taxon>
        <taxon>eudicotyledons</taxon>
        <taxon>Gunneridae</taxon>
        <taxon>Pentapetalae</taxon>
        <taxon>rosids</taxon>
        <taxon>fabids</taxon>
        <taxon>Rosales</taxon>
        <taxon>Rosaceae</taxon>
        <taxon>Rosoideae</taxon>
        <taxon>Rosoideae incertae sedis</taxon>
        <taxon>Rubus</taxon>
    </lineage>
</organism>
<dbReference type="EMBL" id="JBEDUW010000007">
    <property type="protein sequence ID" value="KAK9911858.1"/>
    <property type="molecule type" value="Genomic_DNA"/>
</dbReference>
<sequence length="197" mass="21394">MSSTTSPFSTAGLGSCFGFHIISSSFLQISHQSVSPSYITESTTYLPSTKHPLPKSSITKSSHPSLKPVQPLQSQSITTVAPHHTDSTMEATPQFPTCKKTHSSQSIFTVPLQSRNQPMPLPFKFPTQTGLTSLKPFTLSVQPQTPSSAVIPRPYHHTATAHRRSLFTAAIQHDAGIPSINQTRDRFSAATPHRCCA</sequence>
<gene>
    <name evidence="2" type="ORF">M0R45_035741</name>
</gene>
<evidence type="ECO:0000256" key="1">
    <source>
        <dbReference type="SAM" id="MobiDB-lite"/>
    </source>
</evidence>
<evidence type="ECO:0000313" key="2">
    <source>
        <dbReference type="EMBL" id="KAK9911858.1"/>
    </source>
</evidence>
<feature type="region of interest" description="Disordered" evidence="1">
    <location>
        <begin position="47"/>
        <end position="69"/>
    </location>
</feature>